<keyword evidence="6" id="KW-1133">Transmembrane helix</keyword>
<dbReference type="SUPFAM" id="SSF53335">
    <property type="entry name" value="S-adenosyl-L-methionine-dependent methyltransferases"/>
    <property type="match status" value="1"/>
</dbReference>
<dbReference type="Proteomes" id="UP001501752">
    <property type="component" value="Unassembled WGS sequence"/>
</dbReference>
<keyword evidence="2 4" id="KW-0808">Transferase</keyword>
<dbReference type="PANTHER" id="PTHR43317">
    <property type="entry name" value="THERMOSPERMINE SYNTHASE ACAULIS5"/>
    <property type="match status" value="1"/>
</dbReference>
<feature type="transmembrane region" description="Helical" evidence="6">
    <location>
        <begin position="182"/>
        <end position="205"/>
    </location>
</feature>
<feature type="compositionally biased region" description="Pro residues" evidence="5">
    <location>
        <begin position="18"/>
        <end position="28"/>
    </location>
</feature>
<dbReference type="InterPro" id="IPR030374">
    <property type="entry name" value="PABS"/>
</dbReference>
<proteinExistence type="inferred from homology"/>
<evidence type="ECO:0000256" key="6">
    <source>
        <dbReference type="SAM" id="Phobius"/>
    </source>
</evidence>
<name>A0ABP9DS70_9ACTN</name>
<dbReference type="SUPFAM" id="SSF103473">
    <property type="entry name" value="MFS general substrate transporter"/>
    <property type="match status" value="1"/>
</dbReference>
<feature type="transmembrane region" description="Helical" evidence="6">
    <location>
        <begin position="85"/>
        <end position="102"/>
    </location>
</feature>
<dbReference type="Gene3D" id="1.20.1250.20">
    <property type="entry name" value="MFS general substrate transporter like domains"/>
    <property type="match status" value="1"/>
</dbReference>
<evidence type="ECO:0000259" key="7">
    <source>
        <dbReference type="PROSITE" id="PS51006"/>
    </source>
</evidence>
<evidence type="ECO:0000256" key="3">
    <source>
        <dbReference type="ARBA" id="ARBA00023115"/>
    </source>
</evidence>
<keyword evidence="9" id="KW-1185">Reference proteome</keyword>
<evidence type="ECO:0000256" key="5">
    <source>
        <dbReference type="SAM" id="MobiDB-lite"/>
    </source>
</evidence>
<gene>
    <name evidence="8" type="ORF">GCM10023235_38800</name>
</gene>
<evidence type="ECO:0000313" key="8">
    <source>
        <dbReference type="EMBL" id="GAA4857408.1"/>
    </source>
</evidence>
<feature type="transmembrane region" description="Helical" evidence="6">
    <location>
        <begin position="114"/>
        <end position="138"/>
    </location>
</feature>
<evidence type="ECO:0000256" key="2">
    <source>
        <dbReference type="ARBA" id="ARBA00022679"/>
    </source>
</evidence>
<sequence length="557" mass="57538">MINHPARPSAQPGHDGPADPPSRPPGPPVGAVRAGGAIRIPLRPRAARLLVLLAAFVCAACGLVYELELVALGGYLLGDSVTQTSVVLSVMVFAMGVGSLLAKGLTRRPATSFALVECALALTGGLSVLGLYAGWAWLDHHRAAMAALVATTFLIGLLIGAEIPLLMTLIQRIRREHAGRAAADLFAADYVGALIGGLAFPFLLLPAVGQATGALLTGAVNALAGAAVVLWLFRAEPPRRARPLLWTGCGLVLAVLALAAACTGLIERAARQALYGGQIRFAAQSRYQEIVLVGGPPAAGPAPDGAAARVPEQRPAPPLELYLDGRLAVCGADEYREHEALVRPAMAAALAVRVLVLGGDGLALREVLRHPGVGSVQVVELDPELTDLARRDPALAALGGYPYRDPRVRVTGADPLDWLRSTGPQFDVIVSDLDGSAHGGKYRSREFLGLAARRLAPGGRIAVRTGPVGPQLWSAEAGLAAAGLRTVPYQGADGPAGCGQRVERPAFVLAGQERPQLALAADAPAPRSLTVDALRGSAARLAAARPPGPTAPHSLVD</sequence>
<evidence type="ECO:0000313" key="9">
    <source>
        <dbReference type="Proteomes" id="UP001501752"/>
    </source>
</evidence>
<organism evidence="8 9">
    <name type="scientific">Kitasatospora terrestris</name>
    <dbReference type="NCBI Taxonomy" id="258051"/>
    <lineage>
        <taxon>Bacteria</taxon>
        <taxon>Bacillati</taxon>
        <taxon>Actinomycetota</taxon>
        <taxon>Actinomycetes</taxon>
        <taxon>Kitasatosporales</taxon>
        <taxon>Streptomycetaceae</taxon>
        <taxon>Kitasatospora</taxon>
    </lineage>
</organism>
<reference evidence="9" key="1">
    <citation type="journal article" date="2019" name="Int. J. Syst. Evol. Microbiol.">
        <title>The Global Catalogue of Microorganisms (GCM) 10K type strain sequencing project: providing services to taxonomists for standard genome sequencing and annotation.</title>
        <authorList>
            <consortium name="The Broad Institute Genomics Platform"/>
            <consortium name="The Broad Institute Genome Sequencing Center for Infectious Disease"/>
            <person name="Wu L."/>
            <person name="Ma J."/>
        </authorList>
    </citation>
    <scope>NUCLEOTIDE SEQUENCE [LARGE SCALE GENOMIC DNA]</scope>
    <source>
        <strain evidence="9">JCM 13006</strain>
    </source>
</reference>
<comment type="similarity">
    <text evidence="1">Belongs to the spermidine/spermine synthase family.</text>
</comment>
<feature type="domain" description="PABS" evidence="7">
    <location>
        <begin position="254"/>
        <end position="512"/>
    </location>
</feature>
<keyword evidence="3 4" id="KW-0620">Polyamine biosynthesis</keyword>
<feature type="transmembrane region" description="Helical" evidence="6">
    <location>
        <begin position="245"/>
        <end position="266"/>
    </location>
</feature>
<accession>A0ABP9DS70</accession>
<dbReference type="RefSeq" id="WP_345698105.1">
    <property type="nucleotide sequence ID" value="NZ_BAABIS010000001.1"/>
</dbReference>
<dbReference type="CDD" id="cd02440">
    <property type="entry name" value="AdoMet_MTases"/>
    <property type="match status" value="1"/>
</dbReference>
<evidence type="ECO:0000256" key="1">
    <source>
        <dbReference type="ARBA" id="ARBA00007867"/>
    </source>
</evidence>
<evidence type="ECO:0000256" key="4">
    <source>
        <dbReference type="PROSITE-ProRule" id="PRU00354"/>
    </source>
</evidence>
<feature type="transmembrane region" description="Helical" evidence="6">
    <location>
        <begin position="211"/>
        <end position="233"/>
    </location>
</feature>
<dbReference type="InterPro" id="IPR036259">
    <property type="entry name" value="MFS_trans_sf"/>
</dbReference>
<dbReference type="Gene3D" id="3.40.50.150">
    <property type="entry name" value="Vaccinia Virus protein VP39"/>
    <property type="match status" value="1"/>
</dbReference>
<feature type="active site" description="Proton acceptor" evidence="4">
    <location>
        <position position="432"/>
    </location>
</feature>
<dbReference type="EMBL" id="BAABIS010000001">
    <property type="protein sequence ID" value="GAA4857408.1"/>
    <property type="molecule type" value="Genomic_DNA"/>
</dbReference>
<feature type="transmembrane region" description="Helical" evidence="6">
    <location>
        <begin position="144"/>
        <end position="170"/>
    </location>
</feature>
<feature type="region of interest" description="Disordered" evidence="5">
    <location>
        <begin position="1"/>
        <end position="30"/>
    </location>
</feature>
<dbReference type="PANTHER" id="PTHR43317:SF1">
    <property type="entry name" value="THERMOSPERMINE SYNTHASE ACAULIS5"/>
    <property type="match status" value="1"/>
</dbReference>
<dbReference type="PROSITE" id="PS51006">
    <property type="entry name" value="PABS_2"/>
    <property type="match status" value="1"/>
</dbReference>
<protein>
    <submittedName>
        <fullName evidence="8">Polyamine aminopropyltransferase</fullName>
    </submittedName>
</protein>
<dbReference type="Pfam" id="PF01564">
    <property type="entry name" value="Spermine_synth"/>
    <property type="match status" value="1"/>
</dbReference>
<comment type="caution">
    <text evidence="8">The sequence shown here is derived from an EMBL/GenBank/DDBJ whole genome shotgun (WGS) entry which is preliminary data.</text>
</comment>
<dbReference type="InterPro" id="IPR029063">
    <property type="entry name" value="SAM-dependent_MTases_sf"/>
</dbReference>
<feature type="transmembrane region" description="Helical" evidence="6">
    <location>
        <begin position="46"/>
        <end position="65"/>
    </location>
</feature>
<keyword evidence="6" id="KW-0812">Transmembrane</keyword>
<keyword evidence="6" id="KW-0472">Membrane</keyword>